<gene>
    <name evidence="1" type="ORF">QE152_g3752</name>
</gene>
<comment type="caution">
    <text evidence="1">The sequence shown here is derived from an EMBL/GenBank/DDBJ whole genome shotgun (WGS) entry which is preliminary data.</text>
</comment>
<dbReference type="EMBL" id="JASPKY010000016">
    <property type="protein sequence ID" value="KAK9752981.1"/>
    <property type="molecule type" value="Genomic_DNA"/>
</dbReference>
<accession>A0AAW1N2S6</accession>
<reference evidence="1 2" key="1">
    <citation type="journal article" date="2024" name="BMC Genomics">
        <title>De novo assembly and annotation of Popillia japonica's genome with initial clues to its potential as an invasive pest.</title>
        <authorList>
            <person name="Cucini C."/>
            <person name="Boschi S."/>
            <person name="Funari R."/>
            <person name="Cardaioli E."/>
            <person name="Iannotti N."/>
            <person name="Marturano G."/>
            <person name="Paoli F."/>
            <person name="Bruttini M."/>
            <person name="Carapelli A."/>
            <person name="Frati F."/>
            <person name="Nardi F."/>
        </authorList>
    </citation>
    <scope>NUCLEOTIDE SEQUENCE [LARGE SCALE GENOMIC DNA]</scope>
    <source>
        <strain evidence="1">DMR45628</strain>
    </source>
</reference>
<organism evidence="1 2">
    <name type="scientific">Popillia japonica</name>
    <name type="common">Japanese beetle</name>
    <dbReference type="NCBI Taxonomy" id="7064"/>
    <lineage>
        <taxon>Eukaryota</taxon>
        <taxon>Metazoa</taxon>
        <taxon>Ecdysozoa</taxon>
        <taxon>Arthropoda</taxon>
        <taxon>Hexapoda</taxon>
        <taxon>Insecta</taxon>
        <taxon>Pterygota</taxon>
        <taxon>Neoptera</taxon>
        <taxon>Endopterygota</taxon>
        <taxon>Coleoptera</taxon>
        <taxon>Polyphaga</taxon>
        <taxon>Scarabaeiformia</taxon>
        <taxon>Scarabaeidae</taxon>
        <taxon>Rutelinae</taxon>
        <taxon>Popillia</taxon>
    </lineage>
</organism>
<evidence type="ECO:0000313" key="2">
    <source>
        <dbReference type="Proteomes" id="UP001458880"/>
    </source>
</evidence>
<sequence>MLFISAPPYAIPHVKGVDKVRETGTYRTTKAIGFREGVVASEEFRSKMEIGVSHPFVFSTELREFLYPVASRYSVPVPGDNRRWMRTFGALEHERCVPSRSFPFFVLPVASVFYRISRLMPLALEFEDKFLHKNILILEDSDQSDILLHEGRKWE</sequence>
<proteinExistence type="predicted"/>
<evidence type="ECO:0000313" key="1">
    <source>
        <dbReference type="EMBL" id="KAK9752981.1"/>
    </source>
</evidence>
<protein>
    <submittedName>
        <fullName evidence="1">Uncharacterized protein</fullName>
    </submittedName>
</protein>
<name>A0AAW1N2S6_POPJA</name>
<dbReference type="Proteomes" id="UP001458880">
    <property type="component" value="Unassembled WGS sequence"/>
</dbReference>
<keyword evidence="2" id="KW-1185">Reference proteome</keyword>
<dbReference type="AlphaFoldDB" id="A0AAW1N2S6"/>